<name>A0ABT3GI90_9BACT</name>
<protein>
    <submittedName>
        <fullName evidence="2">GNAT family N-acetyltransferase</fullName>
        <ecNumber evidence="2">2.3.1.-</ecNumber>
    </submittedName>
</protein>
<evidence type="ECO:0000313" key="2">
    <source>
        <dbReference type="EMBL" id="MCW1923227.1"/>
    </source>
</evidence>
<organism evidence="2 3">
    <name type="scientific">Luteolibacter arcticus</name>
    <dbReference type="NCBI Taxonomy" id="1581411"/>
    <lineage>
        <taxon>Bacteria</taxon>
        <taxon>Pseudomonadati</taxon>
        <taxon>Verrucomicrobiota</taxon>
        <taxon>Verrucomicrobiia</taxon>
        <taxon>Verrucomicrobiales</taxon>
        <taxon>Verrucomicrobiaceae</taxon>
        <taxon>Luteolibacter</taxon>
    </lineage>
</organism>
<dbReference type="InterPro" id="IPR016181">
    <property type="entry name" value="Acyl_CoA_acyltransferase"/>
</dbReference>
<dbReference type="SUPFAM" id="SSF55729">
    <property type="entry name" value="Acyl-CoA N-acyltransferases (Nat)"/>
    <property type="match status" value="1"/>
</dbReference>
<reference evidence="2 3" key="1">
    <citation type="submission" date="2022-10" db="EMBL/GenBank/DDBJ databases">
        <title>Luteolibacter arcticus strain CCTCC AB 2014275, whole genome shotgun sequencing project.</title>
        <authorList>
            <person name="Zhao G."/>
            <person name="Shen L."/>
        </authorList>
    </citation>
    <scope>NUCLEOTIDE SEQUENCE [LARGE SCALE GENOMIC DNA]</scope>
    <source>
        <strain evidence="2 3">CCTCC AB 2014275</strain>
    </source>
</reference>
<dbReference type="InterPro" id="IPR038740">
    <property type="entry name" value="BioF2-like_GNAT_dom"/>
</dbReference>
<dbReference type="RefSeq" id="WP_264487332.1">
    <property type="nucleotide sequence ID" value="NZ_JAPDDT010000004.1"/>
</dbReference>
<evidence type="ECO:0000259" key="1">
    <source>
        <dbReference type="Pfam" id="PF13480"/>
    </source>
</evidence>
<dbReference type="Proteomes" id="UP001320876">
    <property type="component" value="Unassembled WGS sequence"/>
</dbReference>
<dbReference type="Gene3D" id="3.40.630.30">
    <property type="match status" value="1"/>
</dbReference>
<keyword evidence="3" id="KW-1185">Reference proteome</keyword>
<gene>
    <name evidence="2" type="ORF">OKA05_11740</name>
</gene>
<sequence>MDIDIRIIETREEFHALREPWNELVDHMEGSEAFFCWEWAAARLDHGHADCNELFILAGEKDGKLVALAPLCIQRTGIGPLKGRVVRTITGDQADYSSFYLHRDGNHRVMLAALLRVLHQQRHRWDVLHLFNFNSRNPQAFLLADLTEAEFGTTCHFGERVLTPYFHYGSNDAKIARSRLKTTERRERGLRRDHQVELVIGGAFSEEFWQRFLELHLAKWPESNFRDPAHTAFLHDAITRLEPLGKVEVSWLRIDGELAALHLGFKTKEKIGYYIPVADPKYQQQGIGGILLKNLIDHYAGQKREFDFLRGNEPYKFHWTDSVAANHHLLVGQKSVRSRVVAAFLRAKDQLRGIGGLRKLVRAATQERQRRAPYGQSLFIALVNEPLAALQLWASPLIGA</sequence>
<dbReference type="EC" id="2.3.1.-" evidence="2"/>
<proteinExistence type="predicted"/>
<feature type="domain" description="BioF2-like acetyltransferase" evidence="1">
    <location>
        <begin position="177"/>
        <end position="316"/>
    </location>
</feature>
<dbReference type="Pfam" id="PF13480">
    <property type="entry name" value="Acetyltransf_6"/>
    <property type="match status" value="1"/>
</dbReference>
<accession>A0ABT3GI90</accession>
<keyword evidence="2" id="KW-0808">Transferase</keyword>
<comment type="caution">
    <text evidence="2">The sequence shown here is derived from an EMBL/GenBank/DDBJ whole genome shotgun (WGS) entry which is preliminary data.</text>
</comment>
<keyword evidence="2" id="KW-0012">Acyltransferase</keyword>
<evidence type="ECO:0000313" key="3">
    <source>
        <dbReference type="Proteomes" id="UP001320876"/>
    </source>
</evidence>
<dbReference type="GO" id="GO:0016746">
    <property type="term" value="F:acyltransferase activity"/>
    <property type="evidence" value="ECO:0007669"/>
    <property type="project" value="UniProtKB-KW"/>
</dbReference>
<dbReference type="EMBL" id="JAPDDT010000004">
    <property type="protein sequence ID" value="MCW1923227.1"/>
    <property type="molecule type" value="Genomic_DNA"/>
</dbReference>